<comment type="caution">
    <text evidence="2">The sequence shown here is derived from an EMBL/GenBank/DDBJ whole genome shotgun (WGS) entry which is preliminary data.</text>
</comment>
<sequence>MSGRLPSRSATSPPPQLPPENHPPIHRPHRSSLTPHLLHRDRQTSQARLIMERINHDRDLIRQSSIQGPRRGLRTNINLSTG</sequence>
<organism evidence="2 3">
    <name type="scientific">Brassica napus</name>
    <name type="common">Rape</name>
    <dbReference type="NCBI Taxonomy" id="3708"/>
    <lineage>
        <taxon>Eukaryota</taxon>
        <taxon>Viridiplantae</taxon>
        <taxon>Streptophyta</taxon>
        <taxon>Embryophyta</taxon>
        <taxon>Tracheophyta</taxon>
        <taxon>Spermatophyta</taxon>
        <taxon>Magnoliopsida</taxon>
        <taxon>eudicotyledons</taxon>
        <taxon>Gunneridae</taxon>
        <taxon>Pentapetalae</taxon>
        <taxon>rosids</taxon>
        <taxon>malvids</taxon>
        <taxon>Brassicales</taxon>
        <taxon>Brassicaceae</taxon>
        <taxon>Brassiceae</taxon>
        <taxon>Brassica</taxon>
    </lineage>
</organism>
<keyword evidence="3" id="KW-1185">Reference proteome</keyword>
<name>A0ABQ8E8W1_BRANA</name>
<protein>
    <submittedName>
        <fullName evidence="2">Uncharacterized protein</fullName>
    </submittedName>
</protein>
<feature type="compositionally biased region" description="Pro residues" evidence="1">
    <location>
        <begin position="12"/>
        <end position="22"/>
    </location>
</feature>
<evidence type="ECO:0000256" key="1">
    <source>
        <dbReference type="SAM" id="MobiDB-lite"/>
    </source>
</evidence>
<dbReference type="Proteomes" id="UP000824890">
    <property type="component" value="Unassembled WGS sequence"/>
</dbReference>
<evidence type="ECO:0000313" key="3">
    <source>
        <dbReference type="Proteomes" id="UP000824890"/>
    </source>
</evidence>
<feature type="region of interest" description="Disordered" evidence="1">
    <location>
        <begin position="1"/>
        <end position="43"/>
    </location>
</feature>
<dbReference type="EMBL" id="JAGKQM010000002">
    <property type="protein sequence ID" value="KAH0938075.1"/>
    <property type="molecule type" value="Genomic_DNA"/>
</dbReference>
<feature type="region of interest" description="Disordered" evidence="1">
    <location>
        <begin position="61"/>
        <end position="82"/>
    </location>
</feature>
<reference evidence="2 3" key="1">
    <citation type="submission" date="2021-05" db="EMBL/GenBank/DDBJ databases">
        <title>Genome Assembly of Synthetic Allotetraploid Brassica napus Reveals Homoeologous Exchanges between Subgenomes.</title>
        <authorList>
            <person name="Davis J.T."/>
        </authorList>
    </citation>
    <scope>NUCLEOTIDE SEQUENCE [LARGE SCALE GENOMIC DNA]</scope>
    <source>
        <strain evidence="3">cv. Da-Ae</strain>
        <tissue evidence="2">Seedling</tissue>
    </source>
</reference>
<gene>
    <name evidence="2" type="ORF">HID58_005536</name>
</gene>
<evidence type="ECO:0000313" key="2">
    <source>
        <dbReference type="EMBL" id="KAH0938075.1"/>
    </source>
</evidence>
<accession>A0ABQ8E8W1</accession>
<proteinExistence type="predicted"/>